<proteinExistence type="inferred from homology"/>
<dbReference type="GO" id="GO:0008083">
    <property type="term" value="F:growth factor activity"/>
    <property type="evidence" value="ECO:0007669"/>
    <property type="project" value="UniProtKB-KW"/>
</dbReference>
<dbReference type="Gene3D" id="2.10.90.10">
    <property type="entry name" value="Cystine-knot cytokines"/>
    <property type="match status" value="1"/>
</dbReference>
<feature type="non-terminal residue" evidence="7">
    <location>
        <position position="1"/>
    </location>
</feature>
<dbReference type="InterPro" id="IPR001839">
    <property type="entry name" value="TGF-b_C"/>
</dbReference>
<evidence type="ECO:0000256" key="1">
    <source>
        <dbReference type="ARBA" id="ARBA00004613"/>
    </source>
</evidence>
<dbReference type="SUPFAM" id="SSF57501">
    <property type="entry name" value="Cystine-knot cytokines"/>
    <property type="match status" value="1"/>
</dbReference>
<dbReference type="Pfam" id="PF00019">
    <property type="entry name" value="TGF_beta"/>
    <property type="match status" value="1"/>
</dbReference>
<evidence type="ECO:0000256" key="5">
    <source>
        <dbReference type="SAM" id="MobiDB-lite"/>
    </source>
</evidence>
<dbReference type="PANTHER" id="PTHR11848">
    <property type="entry name" value="TGF-BETA FAMILY"/>
    <property type="match status" value="1"/>
</dbReference>
<accession>A0A1B6KUC5</accession>
<comment type="similarity">
    <text evidence="2 4">Belongs to the TGF-beta family.</text>
</comment>
<dbReference type="AlphaFoldDB" id="A0A1B6KUC5"/>
<gene>
    <name evidence="7" type="ORF">g.5573</name>
</gene>
<dbReference type="CDD" id="cd13756">
    <property type="entry name" value="TGF_beta_BMPs_GDFs"/>
    <property type="match status" value="1"/>
</dbReference>
<feature type="compositionally biased region" description="Basic and acidic residues" evidence="5">
    <location>
        <begin position="137"/>
        <end position="152"/>
    </location>
</feature>
<evidence type="ECO:0000256" key="4">
    <source>
        <dbReference type="RuleBase" id="RU000354"/>
    </source>
</evidence>
<organism evidence="7">
    <name type="scientific">Graphocephala atropunctata</name>
    <dbReference type="NCBI Taxonomy" id="36148"/>
    <lineage>
        <taxon>Eukaryota</taxon>
        <taxon>Metazoa</taxon>
        <taxon>Ecdysozoa</taxon>
        <taxon>Arthropoda</taxon>
        <taxon>Hexapoda</taxon>
        <taxon>Insecta</taxon>
        <taxon>Pterygota</taxon>
        <taxon>Neoptera</taxon>
        <taxon>Paraneoptera</taxon>
        <taxon>Hemiptera</taxon>
        <taxon>Auchenorrhyncha</taxon>
        <taxon>Membracoidea</taxon>
        <taxon>Cicadellidae</taxon>
        <taxon>Cicadellinae</taxon>
        <taxon>Cicadellini</taxon>
        <taxon>Graphocephala</taxon>
    </lineage>
</organism>
<protein>
    <recommendedName>
        <fullName evidence="6">TGF-beta family profile domain-containing protein</fullName>
    </recommendedName>
</protein>
<evidence type="ECO:0000256" key="3">
    <source>
        <dbReference type="ARBA" id="ARBA00022525"/>
    </source>
</evidence>
<evidence type="ECO:0000256" key="2">
    <source>
        <dbReference type="ARBA" id="ARBA00006656"/>
    </source>
</evidence>
<sequence>PGIEAWLVFQLRQSHILGYNCTQMLTVYENDKKEIVPVVSVALNYQTSAPLLVVNITESLHKRPRSPNYTVLIKDSTSYSRDRDLQLISFTNYIDCSLARACEVLELHNPQASPVLLLLSPEFAAKKLLESGSGSRIRRETDSDSSEGRGEESVASEEEQEAGDEENCRLIQWEVYVEQLGWDWLIYPERIPLNLCVGTCPVLLDRHYNATSHAVARGLYRLVLGQEAKPENQPPCCVPVKYREFSMLIEKLPGVISLENSADLSAVQCGCR</sequence>
<dbReference type="PROSITE" id="PS51362">
    <property type="entry name" value="TGF_BETA_2"/>
    <property type="match status" value="1"/>
</dbReference>
<dbReference type="GO" id="GO:0005615">
    <property type="term" value="C:extracellular space"/>
    <property type="evidence" value="ECO:0007669"/>
    <property type="project" value="TreeGrafter"/>
</dbReference>
<feature type="compositionally biased region" description="Acidic residues" evidence="5">
    <location>
        <begin position="154"/>
        <end position="165"/>
    </location>
</feature>
<feature type="region of interest" description="Disordered" evidence="5">
    <location>
        <begin position="134"/>
        <end position="165"/>
    </location>
</feature>
<comment type="subcellular location">
    <subcellularLocation>
        <location evidence="1">Secreted</location>
    </subcellularLocation>
</comment>
<keyword evidence="3" id="KW-0964">Secreted</keyword>
<feature type="domain" description="TGF-beta family profile" evidence="6">
    <location>
        <begin position="149"/>
        <end position="272"/>
    </location>
</feature>
<dbReference type="EMBL" id="GEBQ01024928">
    <property type="protein sequence ID" value="JAT15049.1"/>
    <property type="molecule type" value="Transcribed_RNA"/>
</dbReference>
<dbReference type="PANTHER" id="PTHR11848:SF302">
    <property type="entry name" value="TGF-BETA FAMILY PROFILE DOMAIN-CONTAINING PROTEIN"/>
    <property type="match status" value="1"/>
</dbReference>
<dbReference type="SMART" id="SM00204">
    <property type="entry name" value="TGFB"/>
    <property type="match status" value="1"/>
</dbReference>
<reference evidence="7" key="1">
    <citation type="submission" date="2015-11" db="EMBL/GenBank/DDBJ databases">
        <title>De novo transcriptome assembly of four potential Pierce s Disease insect vectors from Arizona vineyards.</title>
        <authorList>
            <person name="Tassone E.E."/>
        </authorList>
    </citation>
    <scope>NUCLEOTIDE SEQUENCE</scope>
</reference>
<evidence type="ECO:0000313" key="7">
    <source>
        <dbReference type="EMBL" id="JAT15049.1"/>
    </source>
</evidence>
<keyword evidence="4" id="KW-0339">Growth factor</keyword>
<dbReference type="InterPro" id="IPR029034">
    <property type="entry name" value="Cystine-knot_cytokine"/>
</dbReference>
<dbReference type="GO" id="GO:0005125">
    <property type="term" value="F:cytokine activity"/>
    <property type="evidence" value="ECO:0007669"/>
    <property type="project" value="TreeGrafter"/>
</dbReference>
<dbReference type="InterPro" id="IPR015615">
    <property type="entry name" value="TGF-beta-rel"/>
</dbReference>
<name>A0A1B6KUC5_9HEMI</name>
<evidence type="ECO:0000259" key="6">
    <source>
        <dbReference type="PROSITE" id="PS51362"/>
    </source>
</evidence>